<gene>
    <name evidence="2" type="ORF">OFLC_LOCUS12346</name>
</gene>
<protein>
    <submittedName>
        <fullName evidence="2 4">Uncharacterized protein</fullName>
    </submittedName>
</protein>
<dbReference type="WBParaSite" id="OFLC_0001235101-mRNA-1">
    <property type="protein sequence ID" value="OFLC_0001235101-mRNA-1"/>
    <property type="gene ID" value="OFLC_0001235101"/>
</dbReference>
<evidence type="ECO:0000256" key="1">
    <source>
        <dbReference type="SAM" id="MobiDB-lite"/>
    </source>
</evidence>
<feature type="compositionally biased region" description="Polar residues" evidence="1">
    <location>
        <begin position="1"/>
        <end position="37"/>
    </location>
</feature>
<evidence type="ECO:0000313" key="4">
    <source>
        <dbReference type="WBParaSite" id="OFLC_0001235101-mRNA-1"/>
    </source>
</evidence>
<evidence type="ECO:0000313" key="2">
    <source>
        <dbReference type="EMBL" id="VDO84134.1"/>
    </source>
</evidence>
<sequence>MDHSIQPGTSVDTGTSANEGAITSSDGQAASTSTPTPRSIRKWRKTKTIKQFSSAGRSDQTPVQHSSALGQKIVDYPTQGEGDVSSFLLFHKIILGNLSFVFRLCNLNEFLINITLSKCLLNF</sequence>
<dbReference type="STRING" id="387005.A0A183HXY8"/>
<evidence type="ECO:0000313" key="3">
    <source>
        <dbReference type="Proteomes" id="UP000267606"/>
    </source>
</evidence>
<reference evidence="2 3" key="2">
    <citation type="submission" date="2018-11" db="EMBL/GenBank/DDBJ databases">
        <authorList>
            <consortium name="Pathogen Informatics"/>
        </authorList>
    </citation>
    <scope>NUCLEOTIDE SEQUENCE [LARGE SCALE GENOMIC DNA]</scope>
</reference>
<accession>A0A183HXY8</accession>
<dbReference type="Proteomes" id="UP000267606">
    <property type="component" value="Unassembled WGS sequence"/>
</dbReference>
<feature type="region of interest" description="Disordered" evidence="1">
    <location>
        <begin position="1"/>
        <end position="42"/>
    </location>
</feature>
<organism evidence="4">
    <name type="scientific">Onchocerca flexuosa</name>
    <dbReference type="NCBI Taxonomy" id="387005"/>
    <lineage>
        <taxon>Eukaryota</taxon>
        <taxon>Metazoa</taxon>
        <taxon>Ecdysozoa</taxon>
        <taxon>Nematoda</taxon>
        <taxon>Chromadorea</taxon>
        <taxon>Rhabditida</taxon>
        <taxon>Spirurina</taxon>
        <taxon>Spiruromorpha</taxon>
        <taxon>Filarioidea</taxon>
        <taxon>Onchocercidae</taxon>
        <taxon>Onchocerca</taxon>
    </lineage>
</organism>
<name>A0A183HXY8_9BILA</name>
<dbReference type="EMBL" id="UZAJ01019079">
    <property type="protein sequence ID" value="VDO84134.1"/>
    <property type="molecule type" value="Genomic_DNA"/>
</dbReference>
<proteinExistence type="predicted"/>
<keyword evidence="3" id="KW-1185">Reference proteome</keyword>
<dbReference type="AlphaFoldDB" id="A0A183HXY8"/>
<reference evidence="4" key="1">
    <citation type="submission" date="2016-06" db="UniProtKB">
        <authorList>
            <consortium name="WormBaseParasite"/>
        </authorList>
    </citation>
    <scope>IDENTIFICATION</scope>
</reference>